<feature type="domain" description="GH16" evidence="3">
    <location>
        <begin position="1"/>
        <end position="146"/>
    </location>
</feature>
<keyword evidence="4" id="KW-0808">Transferase</keyword>
<dbReference type="Gene3D" id="2.60.120.200">
    <property type="match status" value="1"/>
</dbReference>
<organism evidence="4">
    <name type="scientific">Prunus dulcis</name>
    <name type="common">Almond</name>
    <name type="synonym">Amygdalus dulcis</name>
    <dbReference type="NCBI Taxonomy" id="3755"/>
    <lineage>
        <taxon>Eukaryota</taxon>
        <taxon>Viridiplantae</taxon>
        <taxon>Streptophyta</taxon>
        <taxon>Embryophyta</taxon>
        <taxon>Tracheophyta</taxon>
        <taxon>Spermatophyta</taxon>
        <taxon>Magnoliopsida</taxon>
        <taxon>eudicotyledons</taxon>
        <taxon>Gunneridae</taxon>
        <taxon>Pentapetalae</taxon>
        <taxon>rosids</taxon>
        <taxon>fabids</taxon>
        <taxon>Rosales</taxon>
        <taxon>Rosaceae</taxon>
        <taxon>Amygdaloideae</taxon>
        <taxon>Amygdaleae</taxon>
        <taxon>Prunus</taxon>
    </lineage>
</organism>
<dbReference type="PROSITE" id="PS01034">
    <property type="entry name" value="GH16_1"/>
    <property type="match status" value="1"/>
</dbReference>
<keyword evidence="1" id="KW-0378">Hydrolase</keyword>
<dbReference type="GO" id="GO:0016301">
    <property type="term" value="F:kinase activity"/>
    <property type="evidence" value="ECO:0007669"/>
    <property type="project" value="UniProtKB-KW"/>
</dbReference>
<accession>A0A4Y1QM15</accession>
<dbReference type="GO" id="GO:0004553">
    <property type="term" value="F:hydrolase activity, hydrolyzing O-glycosyl compounds"/>
    <property type="evidence" value="ECO:0007669"/>
    <property type="project" value="InterPro"/>
</dbReference>
<dbReference type="InterPro" id="IPR044791">
    <property type="entry name" value="Beta-glucanase/XTH"/>
</dbReference>
<dbReference type="EMBL" id="AP019297">
    <property type="protein sequence ID" value="BBG92874.1"/>
    <property type="molecule type" value="Genomic_DNA"/>
</dbReference>
<dbReference type="PROSITE" id="PS51762">
    <property type="entry name" value="GH16_2"/>
    <property type="match status" value="1"/>
</dbReference>
<evidence type="ECO:0000256" key="1">
    <source>
        <dbReference type="ARBA" id="ARBA00022801"/>
    </source>
</evidence>
<dbReference type="AlphaFoldDB" id="A0A4Y1QM15"/>
<evidence type="ECO:0000313" key="4">
    <source>
        <dbReference type="EMBL" id="BBG92874.1"/>
    </source>
</evidence>
<evidence type="ECO:0000256" key="2">
    <source>
        <dbReference type="ARBA" id="ARBA00023295"/>
    </source>
</evidence>
<dbReference type="InterPro" id="IPR000757">
    <property type="entry name" value="Beta-glucanase-like"/>
</dbReference>
<keyword evidence="2" id="KW-0326">Glycosidase</keyword>
<sequence>MLIDMQIKLVAGNSAGTVTTFYLSSTGSYHDEIDFEFLGNLSGDPYILHTNVFCQGKGNREQQFYLWFDPTADFHTYSILWNPQNIIFLVDGLPIRQFKNLESYGIPFPNYQPMRLYSSLWNADNWATRGGLVKIDWTQSPFTASYKNFNADGCIWSYGTSSCDSNSPNSNANKGAWYWEKLDYSDQGKMAWTQRDSLKALLQNAISPICPSQRAHTPILLDERVGQKLSGGPSLFGLLLQATLHETPKLLRHPLWQARRLSETYGAHKRGPVGSLTGRQQRKVTHAPYVTGVAIVIAAVSIRVESFRAHVSTSTHVGIAGVQGPAQDLAHAKVGYFHFHVAVHQNIGGFDVAVDDLVGVEVVEAVKNLASDVGKIGLGEGALGFKQGLEGAGVHVLHEDPDISRRLLKDSVAADNVGRVGAAEDLHLAEELTAYCGVAGVAMDEFESVGRGCPLVIYLVDGAAVTVAEDLEFLEIGGDSAEGKVVCDGGDGREGNGETRAALKGFGQGEAEIKLAALSNECHLFLF</sequence>
<protein>
    <submittedName>
        <fullName evidence="4">MAP kinase kinase 9</fullName>
    </submittedName>
</protein>
<dbReference type="SUPFAM" id="SSF49899">
    <property type="entry name" value="Concanavalin A-like lectins/glucanases"/>
    <property type="match status" value="1"/>
</dbReference>
<evidence type="ECO:0000259" key="3">
    <source>
        <dbReference type="PROSITE" id="PS51762"/>
    </source>
</evidence>
<dbReference type="PANTHER" id="PTHR31062">
    <property type="entry name" value="XYLOGLUCAN ENDOTRANSGLUCOSYLASE/HYDROLASE PROTEIN 8-RELATED"/>
    <property type="match status" value="1"/>
</dbReference>
<dbReference type="GO" id="GO:0005975">
    <property type="term" value="P:carbohydrate metabolic process"/>
    <property type="evidence" value="ECO:0007669"/>
    <property type="project" value="InterPro"/>
</dbReference>
<dbReference type="InterPro" id="IPR008263">
    <property type="entry name" value="GH16_AS"/>
</dbReference>
<proteinExistence type="predicted"/>
<dbReference type="InterPro" id="IPR013320">
    <property type="entry name" value="ConA-like_dom_sf"/>
</dbReference>
<gene>
    <name evidence="4" type="ORF">Prudu_000731</name>
</gene>
<reference evidence="4" key="1">
    <citation type="journal article" date="2019" name="Science">
        <title>Mutation of a bHLH transcription factor allowed almond domestication.</title>
        <authorList>
            <person name="Sanchez-Perez R."/>
            <person name="Pavan S."/>
            <person name="Mazzeo R."/>
            <person name="Moldovan C."/>
            <person name="Aiese Cigliano R."/>
            <person name="Del Cueto J."/>
            <person name="Ricciardi F."/>
            <person name="Lotti C."/>
            <person name="Ricciardi L."/>
            <person name="Dicenta F."/>
            <person name="Lopez-Marques R.L."/>
            <person name="Lindberg Moller B."/>
        </authorList>
    </citation>
    <scope>NUCLEOTIDE SEQUENCE</scope>
</reference>
<dbReference type="Pfam" id="PF00722">
    <property type="entry name" value="Glyco_hydro_16"/>
    <property type="match status" value="1"/>
</dbReference>
<keyword evidence="4" id="KW-0418">Kinase</keyword>
<name>A0A4Y1QM15_PRUDU</name>